<gene>
    <name evidence="6" type="ORF">VE25_12775</name>
</gene>
<evidence type="ECO:0000313" key="6">
    <source>
        <dbReference type="EMBL" id="KKB11438.1"/>
    </source>
</evidence>
<dbReference type="InterPro" id="IPR002781">
    <property type="entry name" value="TM_pro_TauE-like"/>
</dbReference>
<comment type="similarity">
    <text evidence="5">Belongs to the 4-toluene sulfonate uptake permease (TSUP) (TC 2.A.102) family.</text>
</comment>
<dbReference type="STRING" id="443610.VE25_12775"/>
<keyword evidence="3 5" id="KW-1133">Transmembrane helix</keyword>
<evidence type="ECO:0000256" key="4">
    <source>
        <dbReference type="ARBA" id="ARBA00023136"/>
    </source>
</evidence>
<organism evidence="6 7">
    <name type="scientific">Devosia geojensis</name>
    <dbReference type="NCBI Taxonomy" id="443610"/>
    <lineage>
        <taxon>Bacteria</taxon>
        <taxon>Pseudomonadati</taxon>
        <taxon>Pseudomonadota</taxon>
        <taxon>Alphaproteobacteria</taxon>
        <taxon>Hyphomicrobiales</taxon>
        <taxon>Devosiaceae</taxon>
        <taxon>Devosia</taxon>
    </lineage>
</organism>
<evidence type="ECO:0000256" key="5">
    <source>
        <dbReference type="RuleBase" id="RU363041"/>
    </source>
</evidence>
<feature type="transmembrane region" description="Helical" evidence="5">
    <location>
        <begin position="75"/>
        <end position="95"/>
    </location>
</feature>
<feature type="transmembrane region" description="Helical" evidence="5">
    <location>
        <begin position="212"/>
        <end position="231"/>
    </location>
</feature>
<feature type="transmembrane region" description="Helical" evidence="5">
    <location>
        <begin position="238"/>
        <end position="256"/>
    </location>
</feature>
<name>A0A0F5FRI0_9HYPH</name>
<keyword evidence="2 5" id="KW-0812">Transmembrane</keyword>
<feature type="transmembrane region" description="Helical" evidence="5">
    <location>
        <begin position="181"/>
        <end position="200"/>
    </location>
</feature>
<reference evidence="6 7" key="1">
    <citation type="submission" date="2015-03" db="EMBL/GenBank/DDBJ databases">
        <authorList>
            <person name="Hassan Y.I."/>
            <person name="Lepp D."/>
            <person name="Li X.-Z."/>
            <person name="Zhou T."/>
        </authorList>
    </citation>
    <scope>NUCLEOTIDE SEQUENCE [LARGE SCALE GENOMIC DNA]</scope>
    <source>
        <strain evidence="6 7">BD-c194</strain>
    </source>
</reference>
<dbReference type="InterPro" id="IPR051598">
    <property type="entry name" value="TSUP/Inactive_protease-like"/>
</dbReference>
<dbReference type="AlphaFoldDB" id="A0A0F5FRI0"/>
<comment type="subcellular location">
    <subcellularLocation>
        <location evidence="5">Cell membrane</location>
        <topology evidence="5">Multi-pass membrane protein</topology>
    </subcellularLocation>
    <subcellularLocation>
        <location evidence="1">Membrane</location>
        <topology evidence="1">Multi-pass membrane protein</topology>
    </subcellularLocation>
</comment>
<evidence type="ECO:0000313" key="7">
    <source>
        <dbReference type="Proteomes" id="UP000033632"/>
    </source>
</evidence>
<evidence type="ECO:0000256" key="1">
    <source>
        <dbReference type="ARBA" id="ARBA00004141"/>
    </source>
</evidence>
<dbReference type="OrthoDB" id="45564at2"/>
<dbReference type="GO" id="GO:0005886">
    <property type="term" value="C:plasma membrane"/>
    <property type="evidence" value="ECO:0007669"/>
    <property type="project" value="UniProtKB-SubCell"/>
</dbReference>
<feature type="transmembrane region" description="Helical" evidence="5">
    <location>
        <begin position="101"/>
        <end position="119"/>
    </location>
</feature>
<keyword evidence="7" id="KW-1185">Reference proteome</keyword>
<dbReference type="PANTHER" id="PTHR43701:SF12">
    <property type="entry name" value="MEMBRANE TRANSPORTER PROTEIN YTNM-RELATED"/>
    <property type="match status" value="1"/>
</dbReference>
<dbReference type="Pfam" id="PF01925">
    <property type="entry name" value="TauE"/>
    <property type="match status" value="1"/>
</dbReference>
<dbReference type="PANTHER" id="PTHR43701">
    <property type="entry name" value="MEMBRANE TRANSPORTER PROTEIN MJ0441-RELATED"/>
    <property type="match status" value="1"/>
</dbReference>
<sequence length="262" mass="26984">MRLSVDFFLFAAVGFLAQIVDGALGMAYGVISSTVLLAFGVPPSHASASVHAAEMFTTGASAASHIGHRNVDWNLFWRLVPAGVLGGCIGAYVLTSVDGDVLRPFVTAYLTVMGLYILYRAFRQRRKTVEPHGAVVAPLGVAGGFVDAVGGGGWGPVVTSTLIGTGGAPRYVIGSVNAAEFFVATAVSASFLIALLTGNWREAGGILDHAEAVAGLIVGGLLAAPIAGFVVRHVKTQVLMVVVGVLVIGLAGYQTWQLFTGA</sequence>
<keyword evidence="4 5" id="KW-0472">Membrane</keyword>
<accession>A0A0F5FRI0</accession>
<evidence type="ECO:0000256" key="3">
    <source>
        <dbReference type="ARBA" id="ARBA00022989"/>
    </source>
</evidence>
<dbReference type="PATRIC" id="fig|443610.3.peg.796"/>
<evidence type="ECO:0000256" key="2">
    <source>
        <dbReference type="ARBA" id="ARBA00022692"/>
    </source>
</evidence>
<proteinExistence type="inferred from homology"/>
<protein>
    <recommendedName>
        <fullName evidence="5">Probable membrane transporter protein</fullName>
    </recommendedName>
</protein>
<dbReference type="EMBL" id="JZEX01000117">
    <property type="protein sequence ID" value="KKB11438.1"/>
    <property type="molecule type" value="Genomic_DNA"/>
</dbReference>
<keyword evidence="5" id="KW-1003">Cell membrane</keyword>
<comment type="caution">
    <text evidence="6">The sequence shown here is derived from an EMBL/GenBank/DDBJ whole genome shotgun (WGS) entry which is preliminary data.</text>
</comment>
<dbReference type="Proteomes" id="UP000033632">
    <property type="component" value="Unassembled WGS sequence"/>
</dbReference>